<gene>
    <name evidence="1" type="ORF">M9H77_08189</name>
</gene>
<sequence>MNEGQRGGSESRQHTGSSISFTEHQLKRQADLTKSFSKRRHLGELHKHHTRDKRSFEKFHEARQKAEEEVSTTGTPMPDDLQLMATISGELSLDQLYEVGSETAYLRAESNRA</sequence>
<accession>A0ACC0BX13</accession>
<comment type="caution">
    <text evidence="1">The sequence shown here is derived from an EMBL/GenBank/DDBJ whole genome shotgun (WGS) entry which is preliminary data.</text>
</comment>
<dbReference type="Proteomes" id="UP001060085">
    <property type="component" value="Linkage Group LG02"/>
</dbReference>
<protein>
    <submittedName>
        <fullName evidence="1">Uncharacterized protein</fullName>
    </submittedName>
</protein>
<reference evidence="2" key="1">
    <citation type="journal article" date="2023" name="Nat. Plants">
        <title>Single-cell RNA sequencing provides a high-resolution roadmap for understanding the multicellular compartmentation of specialized metabolism.</title>
        <authorList>
            <person name="Sun S."/>
            <person name="Shen X."/>
            <person name="Li Y."/>
            <person name="Li Y."/>
            <person name="Wang S."/>
            <person name="Li R."/>
            <person name="Zhang H."/>
            <person name="Shen G."/>
            <person name="Guo B."/>
            <person name="Wei J."/>
            <person name="Xu J."/>
            <person name="St-Pierre B."/>
            <person name="Chen S."/>
            <person name="Sun C."/>
        </authorList>
    </citation>
    <scope>NUCLEOTIDE SEQUENCE [LARGE SCALE GENOMIC DNA]</scope>
</reference>
<evidence type="ECO:0000313" key="1">
    <source>
        <dbReference type="EMBL" id="KAI5677239.1"/>
    </source>
</evidence>
<organism evidence="1 2">
    <name type="scientific">Catharanthus roseus</name>
    <name type="common">Madagascar periwinkle</name>
    <name type="synonym">Vinca rosea</name>
    <dbReference type="NCBI Taxonomy" id="4058"/>
    <lineage>
        <taxon>Eukaryota</taxon>
        <taxon>Viridiplantae</taxon>
        <taxon>Streptophyta</taxon>
        <taxon>Embryophyta</taxon>
        <taxon>Tracheophyta</taxon>
        <taxon>Spermatophyta</taxon>
        <taxon>Magnoliopsida</taxon>
        <taxon>eudicotyledons</taxon>
        <taxon>Gunneridae</taxon>
        <taxon>Pentapetalae</taxon>
        <taxon>asterids</taxon>
        <taxon>lamiids</taxon>
        <taxon>Gentianales</taxon>
        <taxon>Apocynaceae</taxon>
        <taxon>Rauvolfioideae</taxon>
        <taxon>Vinceae</taxon>
        <taxon>Catharanthinae</taxon>
        <taxon>Catharanthus</taxon>
    </lineage>
</organism>
<proteinExistence type="predicted"/>
<name>A0ACC0BX13_CATRO</name>
<evidence type="ECO:0000313" key="2">
    <source>
        <dbReference type="Proteomes" id="UP001060085"/>
    </source>
</evidence>
<keyword evidence="2" id="KW-1185">Reference proteome</keyword>
<dbReference type="EMBL" id="CM044702">
    <property type="protein sequence ID" value="KAI5677239.1"/>
    <property type="molecule type" value="Genomic_DNA"/>
</dbReference>